<proteinExistence type="inferred from homology"/>
<dbReference type="Pfam" id="PF01297">
    <property type="entry name" value="ZnuA"/>
    <property type="match status" value="1"/>
</dbReference>
<evidence type="ECO:0000256" key="7">
    <source>
        <dbReference type="SAM" id="MobiDB-lite"/>
    </source>
</evidence>
<keyword evidence="3 6" id="KW-0813">Transport</keyword>
<evidence type="ECO:0000256" key="6">
    <source>
        <dbReference type="RuleBase" id="RU003512"/>
    </source>
</evidence>
<dbReference type="PANTHER" id="PTHR42953">
    <property type="entry name" value="HIGH-AFFINITY ZINC UPTAKE SYSTEM PROTEIN ZNUA-RELATED"/>
    <property type="match status" value="1"/>
</dbReference>
<dbReference type="SUPFAM" id="SSF53807">
    <property type="entry name" value="Helical backbone' metal receptor"/>
    <property type="match status" value="1"/>
</dbReference>
<dbReference type="GO" id="GO:0046872">
    <property type="term" value="F:metal ion binding"/>
    <property type="evidence" value="ECO:0007669"/>
    <property type="project" value="UniProtKB-KW"/>
</dbReference>
<dbReference type="InterPro" id="IPR050492">
    <property type="entry name" value="Bact_metal-bind_prot9"/>
</dbReference>
<protein>
    <submittedName>
        <fullName evidence="9">Metal ABC transporter substrate-binding protein</fullName>
    </submittedName>
</protein>
<evidence type="ECO:0000256" key="2">
    <source>
        <dbReference type="ARBA" id="ARBA00011028"/>
    </source>
</evidence>
<dbReference type="STRING" id="1774970.AUC70_11530"/>
<dbReference type="AlphaFoldDB" id="A0A1E3VJ02"/>
<dbReference type="GO" id="GO:0030313">
    <property type="term" value="C:cell envelope"/>
    <property type="evidence" value="ECO:0007669"/>
    <property type="project" value="UniProtKB-SubCell"/>
</dbReference>
<dbReference type="RefSeq" id="WP_069445558.1">
    <property type="nucleotide sequence ID" value="NZ_LPWE01000014.1"/>
</dbReference>
<reference evidence="9 10" key="1">
    <citation type="journal article" date="2016" name="Environ. Microbiol.">
        <title>New Methyloceanibacter diversity from North Sea sediments includes methanotroph containing solely the soluble methane monooxygenase.</title>
        <authorList>
            <person name="Vekeman B."/>
            <person name="Kerckhof F.M."/>
            <person name="Cremers G."/>
            <person name="de Vos P."/>
            <person name="Vandamme P."/>
            <person name="Boon N."/>
            <person name="Op den Camp H.J."/>
            <person name="Heylen K."/>
        </authorList>
    </citation>
    <scope>NUCLEOTIDE SEQUENCE [LARGE SCALE GENOMIC DNA]</scope>
    <source>
        <strain evidence="9 10">R-67176</strain>
    </source>
</reference>
<sequence length="337" mass="36040">MRSRLIPILAAASLAFGISSSAQAADKVKAVASFSILADMVKNVGGDRVEVAELVGPDGDAHEFSPTPADAKKLAGADVFFVNGLGFEGWMERLETSSGFKGATVVASTGVKPRKMDEKHEDHDEHAEDEHDHDGDHEEHAKHEDQDDDHEEHAEGDHHHHGGMDPHAWQDLANGEIYVANIRDGLIAADPGGKAVYEANADKYLAALKAENTAVKTALDALPQSRRRIITSHDAFGYFGDAYGLEILAPEGVSTASEPSAKDVAKIIRQIREDKIPAVFLENITNTKMLEQIAKESGAKIGGTLYSDALSGPDGSAPTYLDMFKHNVGTLTAALSS</sequence>
<keyword evidence="5 8" id="KW-0732">Signal</keyword>
<evidence type="ECO:0000256" key="8">
    <source>
        <dbReference type="SAM" id="SignalP"/>
    </source>
</evidence>
<dbReference type="PRINTS" id="PR00690">
    <property type="entry name" value="ADHESNFAMILY"/>
</dbReference>
<dbReference type="EMBL" id="LPWE01000014">
    <property type="protein sequence ID" value="ODR93495.1"/>
    <property type="molecule type" value="Genomic_DNA"/>
</dbReference>
<dbReference type="GO" id="GO:0030001">
    <property type="term" value="P:metal ion transport"/>
    <property type="evidence" value="ECO:0007669"/>
    <property type="project" value="InterPro"/>
</dbReference>
<gene>
    <name evidence="9" type="ORF">AUC70_11530</name>
</gene>
<dbReference type="CDD" id="cd01137">
    <property type="entry name" value="PsaA"/>
    <property type="match status" value="1"/>
</dbReference>
<evidence type="ECO:0000256" key="4">
    <source>
        <dbReference type="ARBA" id="ARBA00022723"/>
    </source>
</evidence>
<feature type="signal peptide" evidence="8">
    <location>
        <begin position="1"/>
        <end position="24"/>
    </location>
</feature>
<evidence type="ECO:0000256" key="1">
    <source>
        <dbReference type="ARBA" id="ARBA00004196"/>
    </source>
</evidence>
<dbReference type="PRINTS" id="PR00691">
    <property type="entry name" value="ADHESINB"/>
</dbReference>
<keyword evidence="10" id="KW-1185">Reference proteome</keyword>
<dbReference type="PANTHER" id="PTHR42953:SF1">
    <property type="entry name" value="METAL-BINDING PROTEIN HI_0362-RELATED"/>
    <property type="match status" value="1"/>
</dbReference>
<evidence type="ECO:0000256" key="5">
    <source>
        <dbReference type="ARBA" id="ARBA00022729"/>
    </source>
</evidence>
<dbReference type="Gene3D" id="3.40.50.1980">
    <property type="entry name" value="Nitrogenase molybdenum iron protein domain"/>
    <property type="match status" value="3"/>
</dbReference>
<dbReference type="Proteomes" id="UP000094172">
    <property type="component" value="Unassembled WGS sequence"/>
</dbReference>
<evidence type="ECO:0000256" key="3">
    <source>
        <dbReference type="ARBA" id="ARBA00022448"/>
    </source>
</evidence>
<feature type="compositionally biased region" description="Basic and acidic residues" evidence="7">
    <location>
        <begin position="114"/>
        <end position="164"/>
    </location>
</feature>
<name>A0A1E3VJ02_9HYPH</name>
<dbReference type="InterPro" id="IPR006127">
    <property type="entry name" value="ZnuA-like"/>
</dbReference>
<accession>A0A1E3VJ02</accession>
<feature type="chain" id="PRO_5009138325" evidence="8">
    <location>
        <begin position="25"/>
        <end position="337"/>
    </location>
</feature>
<organism evidence="9 10">
    <name type="scientific">Methyloceanibacter stevinii</name>
    <dbReference type="NCBI Taxonomy" id="1774970"/>
    <lineage>
        <taxon>Bacteria</taxon>
        <taxon>Pseudomonadati</taxon>
        <taxon>Pseudomonadota</taxon>
        <taxon>Alphaproteobacteria</taxon>
        <taxon>Hyphomicrobiales</taxon>
        <taxon>Hyphomicrobiaceae</taxon>
        <taxon>Methyloceanibacter</taxon>
    </lineage>
</organism>
<dbReference type="InterPro" id="IPR006128">
    <property type="entry name" value="Lipoprotein_PsaA-like"/>
</dbReference>
<dbReference type="InterPro" id="IPR006129">
    <property type="entry name" value="AdhesinB"/>
</dbReference>
<dbReference type="GO" id="GO:0007155">
    <property type="term" value="P:cell adhesion"/>
    <property type="evidence" value="ECO:0007669"/>
    <property type="project" value="InterPro"/>
</dbReference>
<evidence type="ECO:0000313" key="9">
    <source>
        <dbReference type="EMBL" id="ODR93495.1"/>
    </source>
</evidence>
<comment type="subcellular location">
    <subcellularLocation>
        <location evidence="1">Cell envelope</location>
    </subcellularLocation>
</comment>
<feature type="region of interest" description="Disordered" evidence="7">
    <location>
        <begin position="111"/>
        <end position="168"/>
    </location>
</feature>
<keyword evidence="4" id="KW-0479">Metal-binding</keyword>
<comment type="similarity">
    <text evidence="2 6">Belongs to the bacterial solute-binding protein 9 family.</text>
</comment>
<comment type="caution">
    <text evidence="9">The sequence shown here is derived from an EMBL/GenBank/DDBJ whole genome shotgun (WGS) entry which is preliminary data.</text>
</comment>
<evidence type="ECO:0000313" key="10">
    <source>
        <dbReference type="Proteomes" id="UP000094172"/>
    </source>
</evidence>